<reference evidence="2" key="1">
    <citation type="submission" date="2016-10" db="EMBL/GenBank/DDBJ databases">
        <authorList>
            <person name="Varghese N."/>
            <person name="Submissions S."/>
        </authorList>
    </citation>
    <scope>NUCLEOTIDE SEQUENCE [LARGE SCALE GENOMIC DNA]</scope>
    <source>
        <strain evidence="2">CGMCC 4.578</strain>
    </source>
</reference>
<name>A0A1H9KN11_9PSEU</name>
<evidence type="ECO:0000313" key="2">
    <source>
        <dbReference type="Proteomes" id="UP000199028"/>
    </source>
</evidence>
<accession>A0A1H9KN11</accession>
<keyword evidence="2" id="KW-1185">Reference proteome</keyword>
<evidence type="ECO:0000313" key="1">
    <source>
        <dbReference type="EMBL" id="SER00556.1"/>
    </source>
</evidence>
<dbReference type="EMBL" id="FOFT01000003">
    <property type="protein sequence ID" value="SER00556.1"/>
    <property type="molecule type" value="Genomic_DNA"/>
</dbReference>
<dbReference type="Proteomes" id="UP000199028">
    <property type="component" value="Unassembled WGS sequence"/>
</dbReference>
<sequence>MTALRLASGGLAAGFGGPVVDWTASGVIRVLAVIEP</sequence>
<protein>
    <submittedName>
        <fullName evidence="1">Uncharacterized protein</fullName>
    </submittedName>
</protein>
<gene>
    <name evidence="1" type="ORF">SAMN05216195_103654</name>
</gene>
<organism evidence="1 2">
    <name type="scientific">Lentzea flaviverrucosa</name>
    <dbReference type="NCBI Taxonomy" id="200379"/>
    <lineage>
        <taxon>Bacteria</taxon>
        <taxon>Bacillati</taxon>
        <taxon>Actinomycetota</taxon>
        <taxon>Actinomycetes</taxon>
        <taxon>Pseudonocardiales</taxon>
        <taxon>Pseudonocardiaceae</taxon>
        <taxon>Lentzea</taxon>
    </lineage>
</organism>
<proteinExistence type="predicted"/>
<dbReference type="AlphaFoldDB" id="A0A1H9KN11"/>